<dbReference type="PANTHER" id="PTHR12430">
    <property type="entry name" value="MITOCHONDRIAL IMPORT RECEPTOR SUBUNIT TOM20"/>
    <property type="match status" value="1"/>
</dbReference>
<keyword evidence="8" id="KW-0496">Mitochondrion</keyword>
<gene>
    <name evidence="10" type="ORF">NP233_g2273</name>
</gene>
<evidence type="ECO:0000313" key="10">
    <source>
        <dbReference type="EMBL" id="KAJ3573702.1"/>
    </source>
</evidence>
<evidence type="ECO:0000313" key="11">
    <source>
        <dbReference type="Proteomes" id="UP001213000"/>
    </source>
</evidence>
<dbReference type="PANTHER" id="PTHR12430:SF0">
    <property type="entry name" value="TRANSLOCASE OF OUTER MITOCHONDRIAL MEMBRANE 20"/>
    <property type="match status" value="1"/>
</dbReference>
<comment type="caution">
    <text evidence="10">The sequence shown here is derived from an EMBL/GenBank/DDBJ whole genome shotgun (WGS) entry which is preliminary data.</text>
</comment>
<dbReference type="GO" id="GO:0006605">
    <property type="term" value="P:protein targeting"/>
    <property type="evidence" value="ECO:0007669"/>
    <property type="project" value="InterPro"/>
</dbReference>
<accession>A0AAD5W0L9</accession>
<evidence type="ECO:0000256" key="4">
    <source>
        <dbReference type="ARBA" id="ARBA00022692"/>
    </source>
</evidence>
<dbReference type="Pfam" id="PF02064">
    <property type="entry name" value="MAS20"/>
    <property type="match status" value="1"/>
</dbReference>
<name>A0AAD5W0L9_9AGAR</name>
<evidence type="ECO:0000256" key="2">
    <source>
        <dbReference type="ARBA" id="ARBA00005792"/>
    </source>
</evidence>
<dbReference type="GO" id="GO:0006886">
    <property type="term" value="P:intracellular protein transport"/>
    <property type="evidence" value="ECO:0007669"/>
    <property type="project" value="InterPro"/>
</dbReference>
<dbReference type="AlphaFoldDB" id="A0AAD5W0L9"/>
<dbReference type="PRINTS" id="PR00351">
    <property type="entry name" value="OM20RECEPTOR"/>
</dbReference>
<keyword evidence="3" id="KW-0813">Transport</keyword>
<dbReference type="GO" id="GO:0005742">
    <property type="term" value="C:mitochondrial outer membrane translocase complex"/>
    <property type="evidence" value="ECO:0007669"/>
    <property type="project" value="InterPro"/>
</dbReference>
<evidence type="ECO:0000256" key="3">
    <source>
        <dbReference type="ARBA" id="ARBA00022448"/>
    </source>
</evidence>
<evidence type="ECO:0000256" key="8">
    <source>
        <dbReference type="ARBA" id="ARBA00023128"/>
    </source>
</evidence>
<evidence type="ECO:0000256" key="6">
    <source>
        <dbReference type="ARBA" id="ARBA00022927"/>
    </source>
</evidence>
<proteinExistence type="inferred from homology"/>
<evidence type="ECO:0000256" key="5">
    <source>
        <dbReference type="ARBA" id="ARBA00022787"/>
    </source>
</evidence>
<dbReference type="GO" id="GO:0016031">
    <property type="term" value="P:tRNA import into mitochondrion"/>
    <property type="evidence" value="ECO:0007669"/>
    <property type="project" value="TreeGrafter"/>
</dbReference>
<keyword evidence="6" id="KW-0653">Protein transport</keyword>
<dbReference type="InterPro" id="IPR002056">
    <property type="entry name" value="MAS20"/>
</dbReference>
<comment type="subcellular location">
    <subcellularLocation>
        <location evidence="1">Mitochondrion outer membrane</location>
        <topology evidence="1">Single-pass membrane protein</topology>
    </subcellularLocation>
</comment>
<sequence>MSQAKEETPPETPELKEAYFVTQVSVGELLATQGPEFHLAASIAFFKALLVYPSQIDLVMIYQRHVPEPVFKARSLSDVILRHAQPTPARYGSHVPRRTAVSGFLEHSYPPVEPRGCRPPASAKVYLSCPCTAQRCHRSRRAHGCLTKSADPSPRTT</sequence>
<dbReference type="InterPro" id="IPR023392">
    <property type="entry name" value="Tom20_dom_sf"/>
</dbReference>
<keyword evidence="5" id="KW-1000">Mitochondrion outer membrane</keyword>
<evidence type="ECO:0000256" key="9">
    <source>
        <dbReference type="ARBA" id="ARBA00023136"/>
    </source>
</evidence>
<evidence type="ECO:0000256" key="1">
    <source>
        <dbReference type="ARBA" id="ARBA00004572"/>
    </source>
</evidence>
<keyword evidence="7" id="KW-1133">Transmembrane helix</keyword>
<dbReference type="Proteomes" id="UP001213000">
    <property type="component" value="Unassembled WGS sequence"/>
</dbReference>
<keyword evidence="4" id="KW-0812">Transmembrane</keyword>
<dbReference type="Gene3D" id="1.20.960.10">
    <property type="entry name" value="Mitochondrial outer membrane translocase complex, subunit Tom20 domain"/>
    <property type="match status" value="1"/>
</dbReference>
<protein>
    <submittedName>
        <fullName evidence="10">Uncharacterized protein</fullName>
    </submittedName>
</protein>
<dbReference type="GO" id="GO:0008320">
    <property type="term" value="F:protein transmembrane transporter activity"/>
    <property type="evidence" value="ECO:0007669"/>
    <property type="project" value="TreeGrafter"/>
</dbReference>
<reference evidence="10" key="1">
    <citation type="submission" date="2022-07" db="EMBL/GenBank/DDBJ databases">
        <title>Genome Sequence of Leucocoprinus birnbaumii.</title>
        <authorList>
            <person name="Buettner E."/>
        </authorList>
    </citation>
    <scope>NUCLEOTIDE SEQUENCE</scope>
    <source>
        <strain evidence="10">VT141</strain>
    </source>
</reference>
<dbReference type="GO" id="GO:0030943">
    <property type="term" value="F:mitochondrion targeting sequence binding"/>
    <property type="evidence" value="ECO:0007669"/>
    <property type="project" value="TreeGrafter"/>
</dbReference>
<evidence type="ECO:0000256" key="7">
    <source>
        <dbReference type="ARBA" id="ARBA00022989"/>
    </source>
</evidence>
<organism evidence="10 11">
    <name type="scientific">Leucocoprinus birnbaumii</name>
    <dbReference type="NCBI Taxonomy" id="56174"/>
    <lineage>
        <taxon>Eukaryota</taxon>
        <taxon>Fungi</taxon>
        <taxon>Dikarya</taxon>
        <taxon>Basidiomycota</taxon>
        <taxon>Agaricomycotina</taxon>
        <taxon>Agaricomycetes</taxon>
        <taxon>Agaricomycetidae</taxon>
        <taxon>Agaricales</taxon>
        <taxon>Agaricineae</taxon>
        <taxon>Agaricaceae</taxon>
        <taxon>Leucocoprinus</taxon>
    </lineage>
</organism>
<dbReference type="EMBL" id="JANIEX010000094">
    <property type="protein sequence ID" value="KAJ3573702.1"/>
    <property type="molecule type" value="Genomic_DNA"/>
</dbReference>
<dbReference type="SUPFAM" id="SSF47157">
    <property type="entry name" value="Mitochondrial import receptor subunit Tom20"/>
    <property type="match status" value="1"/>
</dbReference>
<keyword evidence="11" id="KW-1185">Reference proteome</keyword>
<comment type="similarity">
    <text evidence="2">Belongs to the Tom20 family.</text>
</comment>
<dbReference type="GO" id="GO:0030150">
    <property type="term" value="P:protein import into mitochondrial matrix"/>
    <property type="evidence" value="ECO:0007669"/>
    <property type="project" value="TreeGrafter"/>
</dbReference>
<keyword evidence="9" id="KW-0472">Membrane</keyword>